<keyword evidence="1" id="KW-0378">Hydrolase</keyword>
<evidence type="ECO:0000313" key="4">
    <source>
        <dbReference type="Proteomes" id="UP000291793"/>
    </source>
</evidence>
<name>A0A4R0HR96_9ENTR</name>
<reference evidence="3 4" key="1">
    <citation type="submission" date="2019-02" db="EMBL/GenBank/DDBJ databases">
        <title>The draft genome of Kosakonia quasisacchari strain WCHKQ120001.</title>
        <authorList>
            <person name="Wang C."/>
            <person name="Feng Y."/>
            <person name="Zong Z."/>
        </authorList>
    </citation>
    <scope>NUCLEOTIDE SEQUENCE [LARGE SCALE GENOMIC DNA]</scope>
    <source>
        <strain evidence="3 4">WCHKQ120001</strain>
    </source>
</reference>
<dbReference type="InterPro" id="IPR051058">
    <property type="entry name" value="GDSL_Est/Lipase"/>
</dbReference>
<evidence type="ECO:0000256" key="2">
    <source>
        <dbReference type="SAM" id="SignalP"/>
    </source>
</evidence>
<dbReference type="Proteomes" id="UP000291793">
    <property type="component" value="Unassembled WGS sequence"/>
</dbReference>
<dbReference type="GO" id="GO:0016788">
    <property type="term" value="F:hydrolase activity, acting on ester bonds"/>
    <property type="evidence" value="ECO:0007669"/>
    <property type="project" value="InterPro"/>
</dbReference>
<gene>
    <name evidence="3" type="ORF">E0L21_02300</name>
</gene>
<organism evidence="3 4">
    <name type="scientific">Kosakonia quasisacchari</name>
    <dbReference type="NCBI Taxonomy" id="2529380"/>
    <lineage>
        <taxon>Bacteria</taxon>
        <taxon>Pseudomonadati</taxon>
        <taxon>Pseudomonadota</taxon>
        <taxon>Gammaproteobacteria</taxon>
        <taxon>Enterobacterales</taxon>
        <taxon>Enterobacteriaceae</taxon>
        <taxon>Kosakonia</taxon>
    </lineage>
</organism>
<feature type="signal peptide" evidence="2">
    <location>
        <begin position="1"/>
        <end position="22"/>
    </location>
</feature>
<dbReference type="InterPro" id="IPR036514">
    <property type="entry name" value="SGNH_hydro_sf"/>
</dbReference>
<proteinExistence type="predicted"/>
<sequence length="432" mass="47951">MMKRMSLYIAFIASITSGLASAANEYIYTSPVPPAYESSPNQRALRTNEETSTYIKCVYKIDNQEQSNPASSWAWARDGSNYLKLRGYWYSATPLANMFYTKSSYVSLVNMCRSTLKASNINAETIIPYASDYTLSWYYMIWHQGQAQPAITFGNNKIDRMVIFGDSLSDTINVYNGSYGTVPNHASWFLGHFSNGKVWHEYLAGSLNLPGYVWATANAESGEKPLFNGFDKQLDSFSAYLGKTENYDIAQTLFTVLFGGNDFITGGKTPDDIIATYRVQLARLAALGAQHIAIFRLPDFSVIPNVAAWTSAEKEALKNKSENFNQQLNRLLGELRSAYPKANFFTVQLDVAFNDLLHESGKHGFVNTTETCLDISASGTSYATGVAVKQACKAANGAFVFWDNMHPTTKTHALLAEMIREEIGQHLTNGGK</sequence>
<dbReference type="SUPFAM" id="SSF52266">
    <property type="entry name" value="SGNH hydrolase"/>
    <property type="match status" value="1"/>
</dbReference>
<dbReference type="Pfam" id="PF00657">
    <property type="entry name" value="Lipase_GDSL"/>
    <property type="match status" value="1"/>
</dbReference>
<accession>A0A4R0HR96</accession>
<dbReference type="CDD" id="cd01846">
    <property type="entry name" value="fatty_acyltransferase_like"/>
    <property type="match status" value="1"/>
</dbReference>
<dbReference type="EMBL" id="SJOP01000002">
    <property type="protein sequence ID" value="TCC14217.1"/>
    <property type="molecule type" value="Genomic_DNA"/>
</dbReference>
<dbReference type="AlphaFoldDB" id="A0A4R0HR96"/>
<evidence type="ECO:0000313" key="3">
    <source>
        <dbReference type="EMBL" id="TCC14217.1"/>
    </source>
</evidence>
<evidence type="ECO:0000256" key="1">
    <source>
        <dbReference type="ARBA" id="ARBA00022801"/>
    </source>
</evidence>
<dbReference type="InterPro" id="IPR001087">
    <property type="entry name" value="GDSL"/>
</dbReference>
<dbReference type="OrthoDB" id="5292073at2"/>
<comment type="caution">
    <text evidence="3">The sequence shown here is derived from an EMBL/GenBank/DDBJ whole genome shotgun (WGS) entry which is preliminary data.</text>
</comment>
<feature type="chain" id="PRO_5020932406" evidence="2">
    <location>
        <begin position="23"/>
        <end position="432"/>
    </location>
</feature>
<dbReference type="PANTHER" id="PTHR45648:SF22">
    <property type="entry name" value="GDSL LIPASE_ACYLHYDROLASE FAMILY PROTEIN (AFU_ORTHOLOGUE AFUA_4G14700)"/>
    <property type="match status" value="1"/>
</dbReference>
<dbReference type="PANTHER" id="PTHR45648">
    <property type="entry name" value="GDSL LIPASE/ACYLHYDROLASE FAMILY PROTEIN (AFU_ORTHOLOGUE AFUA_4G14700)"/>
    <property type="match status" value="1"/>
</dbReference>
<keyword evidence="4" id="KW-1185">Reference proteome</keyword>
<protein>
    <submittedName>
        <fullName evidence="3">Thermolabile hemolysin</fullName>
    </submittedName>
</protein>
<keyword evidence="2" id="KW-0732">Signal</keyword>
<dbReference type="Gene3D" id="3.40.50.1110">
    <property type="entry name" value="SGNH hydrolase"/>
    <property type="match status" value="1"/>
</dbReference>